<keyword evidence="5 6" id="KW-0472">Membrane</keyword>
<keyword evidence="3 6" id="KW-0812">Transmembrane</keyword>
<feature type="transmembrane region" description="Helical" evidence="6">
    <location>
        <begin position="37"/>
        <end position="59"/>
    </location>
</feature>
<dbReference type="PANTHER" id="PTHR30028">
    <property type="entry name" value="UPF0014 INNER MEMBRANE PROTEIN YBBM-RELATED"/>
    <property type="match status" value="1"/>
</dbReference>
<comment type="caution">
    <text evidence="7">The sequence shown here is derived from an EMBL/GenBank/DDBJ whole genome shotgun (WGS) entry which is preliminary data.</text>
</comment>
<protein>
    <submittedName>
        <fullName evidence="7">Iron export ABC transporter permease subunit FetB</fullName>
    </submittedName>
</protein>
<accession>A0A6N9Q5X4</accession>
<gene>
    <name evidence="7" type="primary">fetB</name>
    <name evidence="7" type="ORF">ERL59_13815</name>
</gene>
<reference evidence="7 8" key="1">
    <citation type="submission" date="2019-01" db="EMBL/GenBank/DDBJ databases">
        <title>Chengkuizengella sp. nov., isolated from deep-sea sediment of East Pacific Ocean.</title>
        <authorList>
            <person name="Yang J."/>
            <person name="Lai Q."/>
            <person name="Shao Z."/>
        </authorList>
    </citation>
    <scope>NUCLEOTIDE SEQUENCE [LARGE SCALE GENOMIC DNA]</scope>
    <source>
        <strain evidence="7 8">YPA3-1-1</strain>
    </source>
</reference>
<dbReference type="OrthoDB" id="9791807at2"/>
<feature type="transmembrane region" description="Helical" evidence="6">
    <location>
        <begin position="97"/>
        <end position="122"/>
    </location>
</feature>
<organism evidence="7 8">
    <name type="scientific">Chengkuizengella marina</name>
    <dbReference type="NCBI Taxonomy" id="2507566"/>
    <lineage>
        <taxon>Bacteria</taxon>
        <taxon>Bacillati</taxon>
        <taxon>Bacillota</taxon>
        <taxon>Bacilli</taxon>
        <taxon>Bacillales</taxon>
        <taxon>Paenibacillaceae</taxon>
        <taxon>Chengkuizengella</taxon>
    </lineage>
</organism>
<evidence type="ECO:0000256" key="3">
    <source>
        <dbReference type="ARBA" id="ARBA00022692"/>
    </source>
</evidence>
<evidence type="ECO:0000256" key="6">
    <source>
        <dbReference type="SAM" id="Phobius"/>
    </source>
</evidence>
<evidence type="ECO:0000256" key="4">
    <source>
        <dbReference type="ARBA" id="ARBA00022989"/>
    </source>
</evidence>
<dbReference type="EMBL" id="SIJB01000029">
    <property type="protein sequence ID" value="NBI30024.1"/>
    <property type="molecule type" value="Genomic_DNA"/>
</dbReference>
<evidence type="ECO:0000256" key="5">
    <source>
        <dbReference type="ARBA" id="ARBA00023136"/>
    </source>
</evidence>
<name>A0A6N9Q5X4_9BACL</name>
<evidence type="ECO:0000256" key="2">
    <source>
        <dbReference type="ARBA" id="ARBA00005268"/>
    </source>
</evidence>
<comment type="subcellular location">
    <subcellularLocation>
        <location evidence="1">Membrane</location>
        <topology evidence="1">Multi-pass membrane protein</topology>
    </subcellularLocation>
</comment>
<dbReference type="Pfam" id="PF03649">
    <property type="entry name" value="UPF0014"/>
    <property type="match status" value="1"/>
</dbReference>
<dbReference type="AlphaFoldDB" id="A0A6N9Q5X4"/>
<sequence>MDSIQDITLVQLFTSYIFILLLIAIVKWLGIRREKEILIASIRMSIQLALVGYLLTYVFENPNPFITVLIILFMQSFAVYNVYKRVKTTIAADLKKIIAFSLFIGTTFSMIYFDFIVIQFTPWYDPRYFIPIAGMIIGNSMTGITLGISTLMDGMHSRRPFIESSLMLGATPKEASRSIVRQSFDAAILPTVNSMVGMGIVFLPGMMTGVILSGADPLIAIKYQIVILLGITASVSLSILLLLQLGYKTFFNKKAQLKRTS</sequence>
<dbReference type="InterPro" id="IPR005226">
    <property type="entry name" value="UPF0014_fam"/>
</dbReference>
<feature type="transmembrane region" description="Helical" evidence="6">
    <location>
        <begin position="187"/>
        <end position="211"/>
    </location>
</feature>
<dbReference type="Proteomes" id="UP000448943">
    <property type="component" value="Unassembled WGS sequence"/>
</dbReference>
<evidence type="ECO:0000313" key="7">
    <source>
        <dbReference type="EMBL" id="NBI30024.1"/>
    </source>
</evidence>
<feature type="transmembrane region" description="Helical" evidence="6">
    <location>
        <begin position="223"/>
        <end position="243"/>
    </location>
</feature>
<keyword evidence="8" id="KW-1185">Reference proteome</keyword>
<dbReference type="PANTHER" id="PTHR30028:SF0">
    <property type="entry name" value="PROTEIN ALUMINUM SENSITIVE 3"/>
    <property type="match status" value="1"/>
</dbReference>
<dbReference type="RefSeq" id="WP_160646833.1">
    <property type="nucleotide sequence ID" value="NZ_SIJB01000029.1"/>
</dbReference>
<keyword evidence="4 6" id="KW-1133">Transmembrane helix</keyword>
<evidence type="ECO:0000256" key="1">
    <source>
        <dbReference type="ARBA" id="ARBA00004141"/>
    </source>
</evidence>
<feature type="transmembrane region" description="Helical" evidence="6">
    <location>
        <begin position="128"/>
        <end position="151"/>
    </location>
</feature>
<evidence type="ECO:0000313" key="8">
    <source>
        <dbReference type="Proteomes" id="UP000448943"/>
    </source>
</evidence>
<feature type="transmembrane region" description="Helical" evidence="6">
    <location>
        <begin position="65"/>
        <end position="83"/>
    </location>
</feature>
<proteinExistence type="inferred from homology"/>
<feature type="transmembrane region" description="Helical" evidence="6">
    <location>
        <begin position="12"/>
        <end position="30"/>
    </location>
</feature>
<dbReference type="GO" id="GO:0005886">
    <property type="term" value="C:plasma membrane"/>
    <property type="evidence" value="ECO:0007669"/>
    <property type="project" value="TreeGrafter"/>
</dbReference>
<comment type="similarity">
    <text evidence="2">Belongs to the UPF0014 family.</text>
</comment>